<evidence type="ECO:0000313" key="1">
    <source>
        <dbReference type="EMBL" id="WCR07786.1"/>
    </source>
</evidence>
<sequence>MLIFLIAAGGMMQHGQTAEAGNMPDMHIVVSMAKAVSPDAQDDRTAHQSPSTGMSDLCAIICLGTPTHWLTAAPFAPVETERSLKRQFAAVTHEGRLVGPGYRPPRSI</sequence>
<accession>A0ABY7SLA4</accession>
<name>A0ABY7SLA4_9RHOB</name>
<organism evidence="1 2">
    <name type="scientific">Paracoccus fistulariae</name>
    <dbReference type="NCBI Taxonomy" id="658446"/>
    <lineage>
        <taxon>Bacteria</taxon>
        <taxon>Pseudomonadati</taxon>
        <taxon>Pseudomonadota</taxon>
        <taxon>Alphaproteobacteria</taxon>
        <taxon>Rhodobacterales</taxon>
        <taxon>Paracoccaceae</taxon>
        <taxon>Paracoccus</taxon>
    </lineage>
</organism>
<keyword evidence="2" id="KW-1185">Reference proteome</keyword>
<evidence type="ECO:0000313" key="2">
    <source>
        <dbReference type="Proteomes" id="UP001219349"/>
    </source>
</evidence>
<gene>
    <name evidence="1" type="ORF">JHX87_02835</name>
</gene>
<protein>
    <submittedName>
        <fullName evidence="1">Uncharacterized protein</fullName>
    </submittedName>
</protein>
<proteinExistence type="predicted"/>
<dbReference type="EMBL" id="CP067136">
    <property type="protein sequence ID" value="WCR07786.1"/>
    <property type="molecule type" value="Genomic_DNA"/>
</dbReference>
<dbReference type="RefSeq" id="WP_271886333.1">
    <property type="nucleotide sequence ID" value="NZ_CP067136.1"/>
</dbReference>
<dbReference type="Proteomes" id="UP001219349">
    <property type="component" value="Chromosome"/>
</dbReference>
<reference evidence="1 2" key="1">
    <citation type="submission" date="2021-01" db="EMBL/GenBank/DDBJ databases">
        <title>Biogeographic distribution of Paracoccus.</title>
        <authorList>
            <person name="Hollensteiner J."/>
            <person name="Leineberger J."/>
            <person name="Brinkhoff T."/>
            <person name="Daniel R."/>
        </authorList>
    </citation>
    <scope>NUCLEOTIDE SEQUENCE [LARGE SCALE GENOMIC DNA]</scope>
    <source>
        <strain evidence="1 2">KCTC 22803</strain>
    </source>
</reference>